<dbReference type="InterPro" id="IPR008930">
    <property type="entry name" value="Terpenoid_cyclase/PrenylTrfase"/>
</dbReference>
<evidence type="ECO:0000313" key="4">
    <source>
        <dbReference type="Proteomes" id="UP001499895"/>
    </source>
</evidence>
<gene>
    <name evidence="3" type="ORF">GCM10009544_12610</name>
</gene>
<dbReference type="RefSeq" id="WP_344086889.1">
    <property type="nucleotide sequence ID" value="NZ_BAAAHB010000008.1"/>
</dbReference>
<dbReference type="SUPFAM" id="SSF48239">
    <property type="entry name" value="Terpenoid cyclases/Protein prenyltransferases"/>
    <property type="match status" value="2"/>
</dbReference>
<evidence type="ECO:0000256" key="1">
    <source>
        <dbReference type="ARBA" id="ARBA00022723"/>
    </source>
</evidence>
<organism evidence="3 4">
    <name type="scientific">Streptomyces stramineus</name>
    <dbReference type="NCBI Taxonomy" id="173861"/>
    <lineage>
        <taxon>Bacteria</taxon>
        <taxon>Bacillati</taxon>
        <taxon>Actinomycetota</taxon>
        <taxon>Actinomycetes</taxon>
        <taxon>Kitasatosporales</taxon>
        <taxon>Streptomycetaceae</taxon>
        <taxon>Streptomyces</taxon>
    </lineage>
</organism>
<dbReference type="Proteomes" id="UP001499895">
    <property type="component" value="Unassembled WGS sequence"/>
</dbReference>
<dbReference type="Pfam" id="PF13243">
    <property type="entry name" value="SQHop_cyclase_C"/>
    <property type="match status" value="1"/>
</dbReference>
<feature type="domain" description="Squalene cyclase C-terminal" evidence="2">
    <location>
        <begin position="334"/>
        <end position="485"/>
    </location>
</feature>
<reference evidence="3 4" key="1">
    <citation type="journal article" date="2019" name="Int. J. Syst. Evol. Microbiol.">
        <title>The Global Catalogue of Microorganisms (GCM) 10K type strain sequencing project: providing services to taxonomists for standard genome sequencing and annotation.</title>
        <authorList>
            <consortium name="The Broad Institute Genomics Platform"/>
            <consortium name="The Broad Institute Genome Sequencing Center for Infectious Disease"/>
            <person name="Wu L."/>
            <person name="Ma J."/>
        </authorList>
    </citation>
    <scope>NUCLEOTIDE SEQUENCE [LARGE SCALE GENOMIC DNA]</scope>
    <source>
        <strain evidence="3 4">JCM 10649</strain>
    </source>
</reference>
<accession>A0ABN0ZKS6</accession>
<keyword evidence="1" id="KW-0479">Metal-binding</keyword>
<keyword evidence="4" id="KW-1185">Reference proteome</keyword>
<comment type="caution">
    <text evidence="3">The sequence shown here is derived from an EMBL/GenBank/DDBJ whole genome shotgun (WGS) entry which is preliminary data.</text>
</comment>
<evidence type="ECO:0000259" key="2">
    <source>
        <dbReference type="Pfam" id="PF13243"/>
    </source>
</evidence>
<dbReference type="InterPro" id="IPR032696">
    <property type="entry name" value="SQ_cyclase_C"/>
</dbReference>
<dbReference type="Gene3D" id="1.50.10.20">
    <property type="match status" value="2"/>
</dbReference>
<name>A0ABN0ZKS6_9ACTN</name>
<evidence type="ECO:0000313" key="3">
    <source>
        <dbReference type="EMBL" id="GAA0451286.1"/>
    </source>
</evidence>
<dbReference type="EMBL" id="BAAAHB010000008">
    <property type="protein sequence ID" value="GAA0451286.1"/>
    <property type="molecule type" value="Genomic_DNA"/>
</dbReference>
<proteinExistence type="predicted"/>
<sequence>MTLDVPLGRARQSAFACRHRLVRHLGTLVGPDGALAGRCDSRILESALFLALVRKHGSPGAETARLVRYLRGASATDGWQPLLAAAALGTLTDGGRATAAARLRTFDHFTGARKRALLSTCLALCGVLPYDRRVAAAPLPHPDRVATWTRLALLATRVLHAHGTGQAAQVPAGELGELRWLMRAGSTRDIWEGNLLVHLLALHALHALRPDDRQVGEGLRVLASRQNADGGLPFTDSHDVFLTAKAGLVLARACYGYRTVRRMGDFVAAAQRPDGGWPYASGVHQTDVDSTAVCLEFLRAADPGRYAAHLALGEAQLCGMAGARGGFPTYRPGDPPEAEMTAGALIALSPGRPPEGAVLEGAAVCLLDQQCRDGTWPRSWTISESSVIERAVHALTGLPAALAPSLAPRVGEALRRAVARLRRTQNPDGGWGQAPRTASDVISTARAVAALTSPLGLPAGPVAGPAVARGRAWLVAAQQADGSYSGPPDQVGPRPIPYEVPALASIHALAALTARQPAGGGPPPRR</sequence>
<protein>
    <recommendedName>
        <fullName evidence="2">Squalene cyclase C-terminal domain-containing protein</fullName>
    </recommendedName>
</protein>